<reference evidence="4" key="1">
    <citation type="submission" date="2018-12" db="EMBL/GenBank/DDBJ databases">
        <title>Tengunoibacter tsumagoiensis gen. nov., sp. nov., Dictyobacter kobayashii sp. nov., D. alpinus sp. nov., and D. joshuensis sp. nov. and description of Dictyobacteraceae fam. nov. within the order Ktedonobacterales isolated from Tengu-no-mugimeshi.</title>
        <authorList>
            <person name="Wang C.M."/>
            <person name="Zheng Y."/>
            <person name="Sakai Y."/>
            <person name="Toyoda A."/>
            <person name="Minakuchi Y."/>
            <person name="Abe K."/>
            <person name="Yokota A."/>
            <person name="Yabe S."/>
        </authorList>
    </citation>
    <scope>NUCLEOTIDE SEQUENCE [LARGE SCALE GENOMIC DNA]</scope>
    <source>
        <strain evidence="4">S-27</strain>
    </source>
</reference>
<sequence length="243" mass="27640">MQRSSWIVSKQARPKNRLFCFPYAGGGASIYRLWQQALPSGVEVCPIQLPGRETRIGEAPINQLTDLLPPLVRALTPYLHEPFQVFGHSMGALIGFELTRELRRQQLPTPTHLFMSGHRAPQLPREKTQTWQLPDAEFIQSLKNMGGTPDAVLQNDELMQLLLPTLRADFAINETYNYQPEPPLNIPITVLGGSEDKEVKSEELEDWQRQSTYPIDLHIFPAGHFFVHSHQAQLIEIIASHYI</sequence>
<dbReference type="AlphaFoldDB" id="A0A401ZGF7"/>
<protein>
    <submittedName>
        <fullName evidence="3">Thioesterase</fullName>
    </submittedName>
</protein>
<evidence type="ECO:0000313" key="3">
    <source>
        <dbReference type="EMBL" id="GCE05926.1"/>
    </source>
</evidence>
<gene>
    <name evidence="3" type="ORF">KDAU_32550</name>
</gene>
<dbReference type="GO" id="GO:0008610">
    <property type="term" value="P:lipid biosynthetic process"/>
    <property type="evidence" value="ECO:0007669"/>
    <property type="project" value="TreeGrafter"/>
</dbReference>
<organism evidence="3 4">
    <name type="scientific">Dictyobacter aurantiacus</name>
    <dbReference type="NCBI Taxonomy" id="1936993"/>
    <lineage>
        <taxon>Bacteria</taxon>
        <taxon>Bacillati</taxon>
        <taxon>Chloroflexota</taxon>
        <taxon>Ktedonobacteria</taxon>
        <taxon>Ktedonobacterales</taxon>
        <taxon>Dictyobacteraceae</taxon>
        <taxon>Dictyobacter</taxon>
    </lineage>
</organism>
<dbReference type="InterPro" id="IPR012223">
    <property type="entry name" value="TEII"/>
</dbReference>
<feature type="domain" description="Thioesterase" evidence="2">
    <location>
        <begin position="17"/>
        <end position="239"/>
    </location>
</feature>
<comment type="caution">
    <text evidence="3">The sequence shown here is derived from an EMBL/GenBank/DDBJ whole genome shotgun (WGS) entry which is preliminary data.</text>
</comment>
<dbReference type="EMBL" id="BIFQ01000001">
    <property type="protein sequence ID" value="GCE05926.1"/>
    <property type="molecule type" value="Genomic_DNA"/>
</dbReference>
<dbReference type="InterPro" id="IPR001031">
    <property type="entry name" value="Thioesterase"/>
</dbReference>
<dbReference type="Pfam" id="PF00975">
    <property type="entry name" value="Thioesterase"/>
    <property type="match status" value="1"/>
</dbReference>
<comment type="similarity">
    <text evidence="1">Belongs to the thioesterase family.</text>
</comment>
<dbReference type="PANTHER" id="PTHR11487:SF0">
    <property type="entry name" value="S-ACYL FATTY ACID SYNTHASE THIOESTERASE, MEDIUM CHAIN"/>
    <property type="match status" value="1"/>
</dbReference>
<dbReference type="SUPFAM" id="SSF53474">
    <property type="entry name" value="alpha/beta-Hydrolases"/>
    <property type="match status" value="1"/>
</dbReference>
<dbReference type="PANTHER" id="PTHR11487">
    <property type="entry name" value="THIOESTERASE"/>
    <property type="match status" value="1"/>
</dbReference>
<dbReference type="InterPro" id="IPR029058">
    <property type="entry name" value="AB_hydrolase_fold"/>
</dbReference>
<dbReference type="RefSeq" id="WP_126596931.1">
    <property type="nucleotide sequence ID" value="NZ_BIFQ01000001.1"/>
</dbReference>
<dbReference type="Proteomes" id="UP000287224">
    <property type="component" value="Unassembled WGS sequence"/>
</dbReference>
<evidence type="ECO:0000259" key="2">
    <source>
        <dbReference type="Pfam" id="PF00975"/>
    </source>
</evidence>
<name>A0A401ZGF7_9CHLR</name>
<evidence type="ECO:0000256" key="1">
    <source>
        <dbReference type="ARBA" id="ARBA00007169"/>
    </source>
</evidence>
<keyword evidence="4" id="KW-1185">Reference proteome</keyword>
<accession>A0A401ZGF7</accession>
<dbReference type="Gene3D" id="3.40.50.1820">
    <property type="entry name" value="alpha/beta hydrolase"/>
    <property type="match status" value="1"/>
</dbReference>
<proteinExistence type="inferred from homology"/>
<evidence type="ECO:0000313" key="4">
    <source>
        <dbReference type="Proteomes" id="UP000287224"/>
    </source>
</evidence>
<dbReference type="OrthoDB" id="2213423at2"/>